<keyword evidence="3" id="KW-0418">Kinase</keyword>
<proteinExistence type="inferred from homology"/>
<dbReference type="STRING" id="7719.ENSCINP00000031995"/>
<keyword evidence="6" id="KW-1185">Reference proteome</keyword>
<reference evidence="5" key="2">
    <citation type="submission" date="2025-08" db="UniProtKB">
        <authorList>
            <consortium name="Ensembl"/>
        </authorList>
    </citation>
    <scope>IDENTIFICATION</scope>
</reference>
<dbReference type="PANTHER" id="PTHR10196:SF67">
    <property type="entry name" value="SEDOHEPTULOKINASE"/>
    <property type="match status" value="1"/>
</dbReference>
<dbReference type="Gene3D" id="3.30.420.40">
    <property type="match status" value="2"/>
</dbReference>
<dbReference type="Proteomes" id="UP000008144">
    <property type="component" value="Unassembled WGS sequence"/>
</dbReference>
<evidence type="ECO:0000313" key="6">
    <source>
        <dbReference type="Proteomes" id="UP000008144"/>
    </source>
</evidence>
<protein>
    <submittedName>
        <fullName evidence="5">Sedoheptulokinase</fullName>
    </submittedName>
</protein>
<dbReference type="InterPro" id="IPR043129">
    <property type="entry name" value="ATPase_NBD"/>
</dbReference>
<dbReference type="GeneTree" id="ENSGT01000000214434"/>
<keyword evidence="2" id="KW-0808">Transferase</keyword>
<evidence type="ECO:0000259" key="4">
    <source>
        <dbReference type="Pfam" id="PF00370"/>
    </source>
</evidence>
<dbReference type="GO" id="GO:0005975">
    <property type="term" value="P:carbohydrate metabolic process"/>
    <property type="evidence" value="ECO:0007669"/>
    <property type="project" value="InterPro"/>
</dbReference>
<dbReference type="Pfam" id="PF00370">
    <property type="entry name" value="FGGY_N"/>
    <property type="match status" value="1"/>
</dbReference>
<evidence type="ECO:0000256" key="3">
    <source>
        <dbReference type="ARBA" id="ARBA00022777"/>
    </source>
</evidence>
<dbReference type="InterPro" id="IPR018484">
    <property type="entry name" value="FGGY_N"/>
</dbReference>
<accession>H2XQR1</accession>
<dbReference type="Ensembl" id="ENSCINT00000034557.1">
    <property type="protein sequence ID" value="ENSCINP00000031995.1"/>
    <property type="gene ID" value="ENSCING00000021473.1"/>
</dbReference>
<dbReference type="InParanoid" id="H2XQR1"/>
<dbReference type="AlphaFoldDB" id="H2XQR1"/>
<reference evidence="6" key="1">
    <citation type="journal article" date="2002" name="Science">
        <title>The draft genome of Ciona intestinalis: insights into chordate and vertebrate origins.</title>
        <authorList>
            <person name="Dehal P."/>
            <person name="Satou Y."/>
            <person name="Campbell R.K."/>
            <person name="Chapman J."/>
            <person name="Degnan B."/>
            <person name="De Tomaso A."/>
            <person name="Davidson B."/>
            <person name="Di Gregorio A."/>
            <person name="Gelpke M."/>
            <person name="Goodstein D.M."/>
            <person name="Harafuji N."/>
            <person name="Hastings K.E."/>
            <person name="Ho I."/>
            <person name="Hotta K."/>
            <person name="Huang W."/>
            <person name="Kawashima T."/>
            <person name="Lemaire P."/>
            <person name="Martinez D."/>
            <person name="Meinertzhagen I.A."/>
            <person name="Necula S."/>
            <person name="Nonaka M."/>
            <person name="Putnam N."/>
            <person name="Rash S."/>
            <person name="Saiga H."/>
            <person name="Satake M."/>
            <person name="Terry A."/>
            <person name="Yamada L."/>
            <person name="Wang H.G."/>
            <person name="Awazu S."/>
            <person name="Azumi K."/>
            <person name="Boore J."/>
            <person name="Branno M."/>
            <person name="Chin-Bow S."/>
            <person name="DeSantis R."/>
            <person name="Doyle S."/>
            <person name="Francino P."/>
            <person name="Keys D.N."/>
            <person name="Haga S."/>
            <person name="Hayashi H."/>
            <person name="Hino K."/>
            <person name="Imai K.S."/>
            <person name="Inaba K."/>
            <person name="Kano S."/>
            <person name="Kobayashi K."/>
            <person name="Kobayashi M."/>
            <person name="Lee B.I."/>
            <person name="Makabe K.W."/>
            <person name="Manohar C."/>
            <person name="Matassi G."/>
            <person name="Medina M."/>
            <person name="Mochizuki Y."/>
            <person name="Mount S."/>
            <person name="Morishita T."/>
            <person name="Miura S."/>
            <person name="Nakayama A."/>
            <person name="Nishizaka S."/>
            <person name="Nomoto H."/>
            <person name="Ohta F."/>
            <person name="Oishi K."/>
            <person name="Rigoutsos I."/>
            <person name="Sano M."/>
            <person name="Sasaki A."/>
            <person name="Sasakura Y."/>
            <person name="Shoguchi E."/>
            <person name="Shin-i T."/>
            <person name="Spagnuolo A."/>
            <person name="Stainier D."/>
            <person name="Suzuki M.M."/>
            <person name="Tassy O."/>
            <person name="Takatori N."/>
            <person name="Tokuoka M."/>
            <person name="Yagi K."/>
            <person name="Yoshizaki F."/>
            <person name="Wada S."/>
            <person name="Zhang C."/>
            <person name="Hyatt P.D."/>
            <person name="Larimer F."/>
            <person name="Detter C."/>
            <person name="Doggett N."/>
            <person name="Glavina T."/>
            <person name="Hawkins T."/>
            <person name="Richardson P."/>
            <person name="Lucas S."/>
            <person name="Kohara Y."/>
            <person name="Levine M."/>
            <person name="Satoh N."/>
            <person name="Rokhsar D.S."/>
        </authorList>
    </citation>
    <scope>NUCLEOTIDE SEQUENCE [LARGE SCALE GENOMIC DNA]</scope>
</reference>
<feature type="domain" description="Carbohydrate kinase FGGY N-terminal" evidence="4">
    <location>
        <begin position="6"/>
        <end position="244"/>
    </location>
</feature>
<dbReference type="CDD" id="cd07777">
    <property type="entry name" value="ASKHA_NBD_FGGY_SHK"/>
    <property type="match status" value="1"/>
</dbReference>
<dbReference type="FunCoup" id="H2XQR1">
    <property type="interactions" value="52"/>
</dbReference>
<reference evidence="5" key="3">
    <citation type="submission" date="2025-09" db="UniProtKB">
        <authorList>
            <consortium name="Ensembl"/>
        </authorList>
    </citation>
    <scope>IDENTIFICATION</scope>
</reference>
<sequence length="448" mass="49147">TCEMTYTLGIDIGTTSSKVVVVNENNELFCPQIITSHSYANEADIVGVAQYKEQSVGKILSSLDRCMVGVKGHLGGNVERVHRIAICGQMHGCVLWEDCDITNTSNLVTWQDARCNEEFISSLPKSKHRISSEGFGCATLFWLSRNTPNVLDKYDCCGTISDYVVTMLCGGKPIMTSHNAYSWGYFDCDSGKWERETLTTGDFPTQLLPHVVTPGSIGGHLTQDWYGVKRDTPVLAAMGDLQCSVRSCDIGVTEAVINVSTSAQISKVSILLYKRVKNVILTASVTSLPYFDRHELLTSASLNGGAVFAAYVTMMTSWTRQFAPDVTVDDVYARIINADEAETEMRFLPALFGERHDPHLRAALNNIGHCDVTIGSIGRAICRGIVQNLRDMFGVCGDDVTRIYVCGGAFNRNQLLRHEAAIVFSDKDLCFDKNCDAAYGATMVDVTS</sequence>
<dbReference type="PANTHER" id="PTHR10196">
    <property type="entry name" value="SUGAR KINASE"/>
    <property type="match status" value="1"/>
</dbReference>
<dbReference type="GO" id="GO:0050277">
    <property type="term" value="F:sedoheptulokinase activity"/>
    <property type="evidence" value="ECO:0000318"/>
    <property type="project" value="GO_Central"/>
</dbReference>
<dbReference type="FunFam" id="3.30.420.40:FF:000111">
    <property type="entry name" value="Sedoheptulokinase"/>
    <property type="match status" value="1"/>
</dbReference>
<gene>
    <name evidence="5" type="primary">LOC100185375</name>
</gene>
<name>H2XQR1_CIOIN</name>
<evidence type="ECO:0000256" key="2">
    <source>
        <dbReference type="ARBA" id="ARBA00022679"/>
    </source>
</evidence>
<evidence type="ECO:0000313" key="5">
    <source>
        <dbReference type="Ensembl" id="ENSCINP00000031995.1"/>
    </source>
</evidence>
<dbReference type="HOGENOM" id="CLU_021676_1_1_1"/>
<dbReference type="OMA" id="TWQDTRC"/>
<comment type="similarity">
    <text evidence="1">Belongs to the FGGY kinase family.</text>
</comment>
<dbReference type="PIRSF" id="PIRSF000538">
    <property type="entry name" value="GlpK"/>
    <property type="match status" value="1"/>
</dbReference>
<dbReference type="GO" id="GO:0005829">
    <property type="term" value="C:cytosol"/>
    <property type="evidence" value="ECO:0000318"/>
    <property type="project" value="GO_Central"/>
</dbReference>
<organism evidence="5 6">
    <name type="scientific">Ciona intestinalis</name>
    <name type="common">Transparent sea squirt</name>
    <name type="synonym">Ascidia intestinalis</name>
    <dbReference type="NCBI Taxonomy" id="7719"/>
    <lineage>
        <taxon>Eukaryota</taxon>
        <taxon>Metazoa</taxon>
        <taxon>Chordata</taxon>
        <taxon>Tunicata</taxon>
        <taxon>Ascidiacea</taxon>
        <taxon>Phlebobranchia</taxon>
        <taxon>Cionidae</taxon>
        <taxon>Ciona</taxon>
    </lineage>
</organism>
<dbReference type="InterPro" id="IPR000577">
    <property type="entry name" value="Carb_kinase_FGGY"/>
</dbReference>
<evidence type="ECO:0000256" key="1">
    <source>
        <dbReference type="ARBA" id="ARBA00009156"/>
    </source>
</evidence>
<dbReference type="SUPFAM" id="SSF53067">
    <property type="entry name" value="Actin-like ATPase domain"/>
    <property type="match status" value="2"/>
</dbReference>